<name>A0A9J6QSI9_9FIRM</name>
<protein>
    <submittedName>
        <fullName evidence="2">Amidohydrolase</fullName>
    </submittedName>
</protein>
<comment type="caution">
    <text evidence="2">The sequence shown here is derived from an EMBL/GenBank/DDBJ whole genome shotgun (WGS) entry which is preliminary data.</text>
</comment>
<dbReference type="RefSeq" id="WP_253021202.1">
    <property type="nucleotide sequence ID" value="NZ_JAOSHN010000004.1"/>
</dbReference>
<sequence>MRKVFYNGTIYTGEKKLYADYVIIEDNFIVEVGDGFDEERYCKEGAELIDLKGRMLLPGFIDAHAHPFTSAFQMSQMVLSFDMGKDEILRTVKTYIEENPENDSYFGIGYGEHVFGDAGPNKGMLDRICADKPVILVGASGHEAWVNSKALERAGVDRSTPDPIPDVQFYKRDDEGNPSGHLIESAPITNVIKAVDPFVMEKAEQTLLKILRDFSSYGITTIVDCGFIPYIKERAEQLLDKFIQKGLLPQRIFGSNHINELAELEGWQDYLYHMRCKYNTDYVRFNTWKVINDGIVEARSASMTEPFSGMEKTSPPLLYGETLHSLCVEAASLGYDIHLHGIGDHTVHENLMAAKAVRDAGYEDTIITNAHTQCVLKSDIPLFARLKVIANTTGVWHYGDLNAVELLGKRADETFPLYSIVKAGARMSLGSDFPGDEYGPQPLNSIETGATRQLCGQPDSPVLQPEEERLPISELIKGFTETAAFQVRMDKKIGTIKAGKYADLVVLDQNLFDVNPYDIHKIKVCMTIMDGNITYQDGDFCLK</sequence>
<dbReference type="SUPFAM" id="SSF51556">
    <property type="entry name" value="Metallo-dependent hydrolases"/>
    <property type="match status" value="1"/>
</dbReference>
<dbReference type="Proteomes" id="UP001065549">
    <property type="component" value="Unassembled WGS sequence"/>
</dbReference>
<dbReference type="Gene3D" id="2.30.40.10">
    <property type="entry name" value="Urease, subunit C, domain 1"/>
    <property type="match status" value="1"/>
</dbReference>
<dbReference type="Pfam" id="PF07969">
    <property type="entry name" value="Amidohydro_3"/>
    <property type="match status" value="1"/>
</dbReference>
<evidence type="ECO:0000313" key="3">
    <source>
        <dbReference type="Proteomes" id="UP001065549"/>
    </source>
</evidence>
<evidence type="ECO:0000259" key="1">
    <source>
        <dbReference type="Pfam" id="PF07969"/>
    </source>
</evidence>
<dbReference type="GO" id="GO:0016810">
    <property type="term" value="F:hydrolase activity, acting on carbon-nitrogen (but not peptide) bonds"/>
    <property type="evidence" value="ECO:0007669"/>
    <property type="project" value="InterPro"/>
</dbReference>
<dbReference type="InterPro" id="IPR032466">
    <property type="entry name" value="Metal_Hydrolase"/>
</dbReference>
<gene>
    <name evidence="2" type="ORF">OBO34_11545</name>
</gene>
<dbReference type="InterPro" id="IPR013108">
    <property type="entry name" value="Amidohydro_3"/>
</dbReference>
<evidence type="ECO:0000313" key="2">
    <source>
        <dbReference type="EMBL" id="MCU7378989.1"/>
    </source>
</evidence>
<dbReference type="PANTHER" id="PTHR22642:SF2">
    <property type="entry name" value="PROTEIN LONG AFTER FAR-RED 3"/>
    <property type="match status" value="1"/>
</dbReference>
<organism evidence="2 3">
    <name type="scientific">Hominibacterium faecale</name>
    <dbReference type="NCBI Taxonomy" id="2839743"/>
    <lineage>
        <taxon>Bacteria</taxon>
        <taxon>Bacillati</taxon>
        <taxon>Bacillota</taxon>
        <taxon>Clostridia</taxon>
        <taxon>Peptostreptococcales</taxon>
        <taxon>Anaerovoracaceae</taxon>
        <taxon>Hominibacterium</taxon>
    </lineage>
</organism>
<dbReference type="Gene3D" id="3.10.310.70">
    <property type="match status" value="1"/>
</dbReference>
<dbReference type="CDD" id="cd01300">
    <property type="entry name" value="YtcJ_like"/>
    <property type="match status" value="1"/>
</dbReference>
<accession>A0A9J6QSI9</accession>
<dbReference type="InterPro" id="IPR033932">
    <property type="entry name" value="YtcJ-like"/>
</dbReference>
<dbReference type="AlphaFoldDB" id="A0A9J6QSI9"/>
<dbReference type="SUPFAM" id="SSF51338">
    <property type="entry name" value="Composite domain of metallo-dependent hydrolases"/>
    <property type="match status" value="1"/>
</dbReference>
<dbReference type="EMBL" id="JAOSHN010000004">
    <property type="protein sequence ID" value="MCU7378989.1"/>
    <property type="molecule type" value="Genomic_DNA"/>
</dbReference>
<reference evidence="2" key="1">
    <citation type="submission" date="2022-09" db="EMBL/GenBank/DDBJ databases">
        <title>Culturomic study of gut microbiota in children with autism spectrum disorder.</title>
        <authorList>
            <person name="Efimov B.A."/>
            <person name="Chaplin A.V."/>
            <person name="Sokolova S.R."/>
            <person name="Pikina A.P."/>
            <person name="Korzhanova M."/>
            <person name="Belova V."/>
            <person name="Korostin D."/>
        </authorList>
    </citation>
    <scope>NUCLEOTIDE SEQUENCE</scope>
    <source>
        <strain evidence="2">ASD5510</strain>
    </source>
</reference>
<feature type="domain" description="Amidohydrolase 3" evidence="1">
    <location>
        <begin position="47"/>
        <end position="535"/>
    </location>
</feature>
<proteinExistence type="predicted"/>
<keyword evidence="3" id="KW-1185">Reference proteome</keyword>
<dbReference type="InterPro" id="IPR011059">
    <property type="entry name" value="Metal-dep_hydrolase_composite"/>
</dbReference>
<dbReference type="PANTHER" id="PTHR22642">
    <property type="entry name" value="IMIDAZOLONEPROPIONASE"/>
    <property type="match status" value="1"/>
</dbReference>
<dbReference type="Gene3D" id="3.20.20.140">
    <property type="entry name" value="Metal-dependent hydrolases"/>
    <property type="match status" value="1"/>
</dbReference>